<dbReference type="Proteomes" id="UP001596045">
    <property type="component" value="Unassembled WGS sequence"/>
</dbReference>
<evidence type="ECO:0000313" key="2">
    <source>
        <dbReference type="Proteomes" id="UP001596045"/>
    </source>
</evidence>
<accession>A0ABW0MCD3</accession>
<sequence>MENNVFVYPTASLFGKALARIANSSGLLRLRRFFLSLVPFLVLESDVRDVVYLTWLVEVDAVAHLVPPGVKLWQREGKTPFTILTYTHGHFGPAAARGLRAIFPSPLQSNWRLYVDELPDGRPAQGVVLFVKNIMGSALYAISSRLFSDALPTHLAADFRHQRNGQSYQTSITSGSGSAPSLRYAAQVAQQKALTPEFETVFPSWSAAVEFLSLQDSAIAHVDDIARIAYATIELPIALESVLPLELVSDSLECGFVRAISKEQAPFCFAVPSTKFKVVSERLL</sequence>
<dbReference type="RefSeq" id="WP_378997842.1">
    <property type="nucleotide sequence ID" value="NZ_JBHSMT010000023.1"/>
</dbReference>
<gene>
    <name evidence="1" type="ORF">ACFPM8_12280</name>
</gene>
<dbReference type="InterPro" id="IPR018644">
    <property type="entry name" value="DUF2071"/>
</dbReference>
<protein>
    <submittedName>
        <fullName evidence="1">DUF2071 domain-containing protein</fullName>
    </submittedName>
</protein>
<keyword evidence="2" id="KW-1185">Reference proteome</keyword>
<dbReference type="Pfam" id="PF09844">
    <property type="entry name" value="DUF2071"/>
    <property type="match status" value="1"/>
</dbReference>
<organism evidence="1 2">
    <name type="scientific">Paraherbaspirillum soli</name>
    <dbReference type="NCBI Taxonomy" id="631222"/>
    <lineage>
        <taxon>Bacteria</taxon>
        <taxon>Pseudomonadati</taxon>
        <taxon>Pseudomonadota</taxon>
        <taxon>Betaproteobacteria</taxon>
        <taxon>Burkholderiales</taxon>
        <taxon>Oxalobacteraceae</taxon>
        <taxon>Paraherbaspirillum</taxon>
    </lineage>
</organism>
<evidence type="ECO:0000313" key="1">
    <source>
        <dbReference type="EMBL" id="MFC5474732.1"/>
    </source>
</evidence>
<proteinExistence type="predicted"/>
<dbReference type="EMBL" id="JBHSMT010000023">
    <property type="protein sequence ID" value="MFC5474732.1"/>
    <property type="molecule type" value="Genomic_DNA"/>
</dbReference>
<reference evidence="2" key="1">
    <citation type="journal article" date="2019" name="Int. J. Syst. Evol. Microbiol.">
        <title>The Global Catalogue of Microorganisms (GCM) 10K type strain sequencing project: providing services to taxonomists for standard genome sequencing and annotation.</title>
        <authorList>
            <consortium name="The Broad Institute Genomics Platform"/>
            <consortium name="The Broad Institute Genome Sequencing Center for Infectious Disease"/>
            <person name="Wu L."/>
            <person name="Ma J."/>
        </authorList>
    </citation>
    <scope>NUCLEOTIDE SEQUENCE [LARGE SCALE GENOMIC DNA]</scope>
    <source>
        <strain evidence="2">JCM 17066</strain>
    </source>
</reference>
<name>A0ABW0MCD3_9BURK</name>
<comment type="caution">
    <text evidence="1">The sequence shown here is derived from an EMBL/GenBank/DDBJ whole genome shotgun (WGS) entry which is preliminary data.</text>
</comment>